<accession>A0A9W8GTF9</accession>
<comment type="caution">
    <text evidence="3">The sequence shown here is derived from an EMBL/GenBank/DDBJ whole genome shotgun (WGS) entry which is preliminary data.</text>
</comment>
<evidence type="ECO:0000313" key="3">
    <source>
        <dbReference type="EMBL" id="KAJ2748979.1"/>
    </source>
</evidence>
<dbReference type="AlphaFoldDB" id="A0A9W8GTF9"/>
<feature type="region of interest" description="Disordered" evidence="1">
    <location>
        <begin position="78"/>
        <end position="120"/>
    </location>
</feature>
<protein>
    <recommendedName>
        <fullName evidence="2">dUTPase-like domain-containing protein</fullName>
    </recommendedName>
</protein>
<reference evidence="3" key="1">
    <citation type="submission" date="2022-07" db="EMBL/GenBank/DDBJ databases">
        <title>Phylogenomic reconstructions and comparative analyses of Kickxellomycotina fungi.</title>
        <authorList>
            <person name="Reynolds N.K."/>
            <person name="Stajich J.E."/>
            <person name="Barry K."/>
            <person name="Grigoriev I.V."/>
            <person name="Crous P."/>
            <person name="Smith M.E."/>
        </authorList>
    </citation>
    <scope>NUCLEOTIDE SEQUENCE</scope>
    <source>
        <strain evidence="3">BCRC 34297</strain>
    </source>
</reference>
<name>A0A9W8GTF9_9FUNG</name>
<dbReference type="Gene3D" id="2.70.40.10">
    <property type="match status" value="1"/>
</dbReference>
<dbReference type="InterPro" id="IPR036157">
    <property type="entry name" value="dUTPase-like_sf"/>
</dbReference>
<keyword evidence="4" id="KW-1185">Reference proteome</keyword>
<dbReference type="InterPro" id="IPR029054">
    <property type="entry name" value="dUTPase-like"/>
</dbReference>
<dbReference type="Pfam" id="PF00692">
    <property type="entry name" value="dUTPase"/>
    <property type="match status" value="1"/>
</dbReference>
<organism evidence="3 4">
    <name type="scientific">Coemansia pectinata</name>
    <dbReference type="NCBI Taxonomy" id="1052879"/>
    <lineage>
        <taxon>Eukaryota</taxon>
        <taxon>Fungi</taxon>
        <taxon>Fungi incertae sedis</taxon>
        <taxon>Zoopagomycota</taxon>
        <taxon>Kickxellomycotina</taxon>
        <taxon>Kickxellomycetes</taxon>
        <taxon>Kickxellales</taxon>
        <taxon>Kickxellaceae</taxon>
        <taxon>Coemansia</taxon>
    </lineage>
</organism>
<evidence type="ECO:0000259" key="2">
    <source>
        <dbReference type="Pfam" id="PF00692"/>
    </source>
</evidence>
<dbReference type="OrthoDB" id="5598599at2759"/>
<sequence length="245" mass="26810">MQPHGHLDGPQGTRVHLFMQMSVEGRTAHWVEILSRYDITIKYHKGKENLAADALSRDPGFRPSQAPITVIGPTMATQTPVEVPSTPPMTTTTLAAEPSRTYRDPPKPDEMLKEDNPEDTSVEQLVTLVKESEEIMPMHEEVDQLEDLAAALTDMKLMVVDARTTEDRTMHVVILHPHASLPTPAHVGDAGYDVTTPNSVILRPQETTRVPLGIAVEALPGMFLKIEGRSGLAVHGIQPKGGIVD</sequence>
<feature type="domain" description="dUTPase-like" evidence="2">
    <location>
        <begin position="179"/>
        <end position="245"/>
    </location>
</feature>
<dbReference type="Proteomes" id="UP001140011">
    <property type="component" value="Unassembled WGS sequence"/>
</dbReference>
<proteinExistence type="predicted"/>
<dbReference type="EMBL" id="JANBUH010000913">
    <property type="protein sequence ID" value="KAJ2748979.1"/>
    <property type="molecule type" value="Genomic_DNA"/>
</dbReference>
<feature type="compositionally biased region" description="Basic and acidic residues" evidence="1">
    <location>
        <begin position="100"/>
        <end position="115"/>
    </location>
</feature>
<dbReference type="SUPFAM" id="SSF51283">
    <property type="entry name" value="dUTPase-like"/>
    <property type="match status" value="1"/>
</dbReference>
<evidence type="ECO:0000256" key="1">
    <source>
        <dbReference type="SAM" id="MobiDB-lite"/>
    </source>
</evidence>
<gene>
    <name evidence="3" type="ORF">GGI19_005885</name>
</gene>
<evidence type="ECO:0000313" key="4">
    <source>
        <dbReference type="Proteomes" id="UP001140011"/>
    </source>
</evidence>